<dbReference type="Gramene" id="OQU76809">
    <property type="protein sequence ID" value="OQU76809"/>
    <property type="gene ID" value="SORBI_3010G215201"/>
</dbReference>
<dbReference type="Gramene" id="OQU76808">
    <property type="protein sequence ID" value="OQU76808"/>
    <property type="gene ID" value="SORBI_3010G215201"/>
</dbReference>
<reference evidence="2" key="3">
    <citation type="journal article" date="2018" name="Plant J.">
        <title>The Sorghum bicolor reference genome: improved assembly, gene annotations, a transcriptome atlas, and signatures of genome organization.</title>
        <authorList>
            <person name="McCormick R.F."/>
            <person name="Truong S.K."/>
            <person name="Sreedasyam A."/>
            <person name="Jenkins J."/>
            <person name="Shu S."/>
            <person name="Sims D."/>
            <person name="Kennedy M."/>
            <person name="Amirebrahimi M."/>
            <person name="Weers B.D."/>
            <person name="McKinley B."/>
            <person name="Mattison A."/>
            <person name="Morishige D.T."/>
            <person name="Grimwood J."/>
            <person name="Schmutz J."/>
            <person name="Mullet J.E."/>
        </authorList>
    </citation>
    <scope>NUCLEOTIDE SEQUENCE [LARGE SCALE GENOMIC DNA]</scope>
    <source>
        <strain evidence="2">cv. BTx623</strain>
    </source>
</reference>
<protein>
    <submittedName>
        <fullName evidence="1">Uncharacterized protein</fullName>
    </submittedName>
</protein>
<accession>A0A1W0VU45</accession>
<keyword evidence="2" id="KW-1185">Reference proteome</keyword>
<reference evidence="1 2" key="1">
    <citation type="journal article" date="2009" name="Nature">
        <title>The Sorghum bicolor genome and the diversification of grasses.</title>
        <authorList>
            <person name="Paterson A.H."/>
            <person name="Bowers J.E."/>
            <person name="Bruggmann R."/>
            <person name="Dubchak I."/>
            <person name="Grimwood J."/>
            <person name="Gundlach H."/>
            <person name="Haberer G."/>
            <person name="Hellsten U."/>
            <person name="Mitros T."/>
            <person name="Poliakov A."/>
            <person name="Schmutz J."/>
            <person name="Spannagl M."/>
            <person name="Tang H."/>
            <person name="Wang X."/>
            <person name="Wicker T."/>
            <person name="Bharti A.K."/>
            <person name="Chapman J."/>
            <person name="Feltus F.A."/>
            <person name="Gowik U."/>
            <person name="Grigoriev I.V."/>
            <person name="Lyons E."/>
            <person name="Maher C.A."/>
            <person name="Martis M."/>
            <person name="Narechania A."/>
            <person name="Otillar R.P."/>
            <person name="Penning B.W."/>
            <person name="Salamov A.A."/>
            <person name="Wang Y."/>
            <person name="Zhang L."/>
            <person name="Carpita N.C."/>
            <person name="Freeling M."/>
            <person name="Gingle A.R."/>
            <person name="Hash C.T."/>
            <person name="Keller B."/>
            <person name="Klein P."/>
            <person name="Kresovich S."/>
            <person name="McCann M.C."/>
            <person name="Ming R."/>
            <person name="Peterson D.G."/>
            <person name="Mehboob-ur-Rahman"/>
            <person name="Ware D."/>
            <person name="Westhoff P."/>
            <person name="Mayer K.F."/>
            <person name="Messing J."/>
            <person name="Rokhsar D.S."/>
        </authorList>
    </citation>
    <scope>NUCLEOTIDE SEQUENCE [LARGE SCALE GENOMIC DNA]</scope>
    <source>
        <strain evidence="2">cv. BTx623</strain>
    </source>
</reference>
<name>A0A1W0VU45_SORBI</name>
<evidence type="ECO:0000313" key="2">
    <source>
        <dbReference type="Proteomes" id="UP000000768"/>
    </source>
</evidence>
<dbReference type="Proteomes" id="UP000000768">
    <property type="component" value="Chromosome 10"/>
</dbReference>
<sequence length="77" mass="8891">MPWSMIKECVSFAHFVVPEWKGTSQELQYFKSSPPPPPSMFSLSFNILTVIQQANCKCFHSLIMCILFLTKYSLKRA</sequence>
<organism evidence="1 2">
    <name type="scientific">Sorghum bicolor</name>
    <name type="common">Sorghum</name>
    <name type="synonym">Sorghum vulgare</name>
    <dbReference type="NCBI Taxonomy" id="4558"/>
    <lineage>
        <taxon>Eukaryota</taxon>
        <taxon>Viridiplantae</taxon>
        <taxon>Streptophyta</taxon>
        <taxon>Embryophyta</taxon>
        <taxon>Tracheophyta</taxon>
        <taxon>Spermatophyta</taxon>
        <taxon>Magnoliopsida</taxon>
        <taxon>Liliopsida</taxon>
        <taxon>Poales</taxon>
        <taxon>Poaceae</taxon>
        <taxon>PACMAD clade</taxon>
        <taxon>Panicoideae</taxon>
        <taxon>Andropogonodae</taxon>
        <taxon>Andropogoneae</taxon>
        <taxon>Sorghinae</taxon>
        <taxon>Sorghum</taxon>
    </lineage>
</organism>
<evidence type="ECO:0000313" key="1">
    <source>
        <dbReference type="EMBL" id="OQU76808.1"/>
    </source>
</evidence>
<dbReference type="AlphaFoldDB" id="A0A1W0VU45"/>
<dbReference type="EMBL" id="CM000769">
    <property type="protein sequence ID" value="OQU76808.1"/>
    <property type="molecule type" value="Genomic_DNA"/>
</dbReference>
<proteinExistence type="predicted"/>
<dbReference type="EMBL" id="CM000769">
    <property type="protein sequence ID" value="OQU76809.1"/>
    <property type="molecule type" value="Genomic_DNA"/>
</dbReference>
<gene>
    <name evidence="1" type="ORF">SORBI_3010G215201</name>
</gene>
<reference evidence="1" key="2">
    <citation type="submission" date="2017-02" db="EMBL/GenBank/DDBJ databases">
        <title>WGS assembly of Sorghum bicolor.</title>
        <authorList>
            <person name="Paterson A."/>
            <person name="Mullet J."/>
            <person name="Bowers J."/>
            <person name="Bruggmann R."/>
            <person name="Dubchak I."/>
            <person name="Grimwood J."/>
            <person name="Gundlach H."/>
            <person name="Haberer G."/>
            <person name="Hellsten U."/>
            <person name="Mitros T."/>
            <person name="Poliakov A."/>
            <person name="Schmutz J."/>
            <person name="Spannagl M."/>
            <person name="Tang H."/>
            <person name="Wang X."/>
            <person name="Wicker T."/>
            <person name="Bharti A."/>
            <person name="Chapman J."/>
            <person name="Feltus F."/>
            <person name="Gowik U."/>
            <person name="Grigoriev I."/>
            <person name="Lyons E."/>
            <person name="Maher C."/>
            <person name="Martis M."/>
            <person name="Narechania A."/>
            <person name="Otillar R."/>
            <person name="Penning B."/>
            <person name="Salamov A."/>
            <person name="Wang Y."/>
            <person name="Zhang L."/>
            <person name="Carpita N."/>
            <person name="Freeling M."/>
            <person name="Gingle A."/>
            <person name="Hash C."/>
            <person name="Keller B."/>
            <person name="Klein P."/>
            <person name="Kresovich S."/>
            <person name="Mccann M."/>
            <person name="Ming R."/>
            <person name="Peterson D."/>
            <person name="Rahman M."/>
            <person name="Ware D."/>
            <person name="Westhoff P."/>
            <person name="Mayer K."/>
            <person name="Messing J."/>
            <person name="Sims D."/>
            <person name="Jenkins J."/>
            <person name="Shu S."/>
            <person name="Rokhsar D."/>
        </authorList>
    </citation>
    <scope>NUCLEOTIDE SEQUENCE</scope>
</reference>
<dbReference type="InParanoid" id="A0A1W0VU45"/>